<evidence type="ECO:0000313" key="3">
    <source>
        <dbReference type="Proteomes" id="UP000427906"/>
    </source>
</evidence>
<accession>A0A5K7YE78</accession>
<reference evidence="2 3" key="1">
    <citation type="submission" date="2019-11" db="EMBL/GenBank/DDBJ databases">
        <title>Comparative genomics of hydrocarbon-degrading Desulfosarcina strains.</title>
        <authorList>
            <person name="Watanabe M."/>
            <person name="Kojima H."/>
            <person name="Fukui M."/>
        </authorList>
    </citation>
    <scope>NUCLEOTIDE SEQUENCE [LARGE SCALE GENOMIC DNA]</scope>
    <source>
        <strain evidence="2 3">PL12</strain>
    </source>
</reference>
<dbReference type="PANTHER" id="PTHR41786">
    <property type="entry name" value="MOTILITY ACCESSORY FACTOR MAF"/>
    <property type="match status" value="1"/>
</dbReference>
<dbReference type="Proteomes" id="UP000427906">
    <property type="component" value="Chromosome"/>
</dbReference>
<evidence type="ECO:0000259" key="1">
    <source>
        <dbReference type="Pfam" id="PF01973"/>
    </source>
</evidence>
<dbReference type="Pfam" id="PF01973">
    <property type="entry name" value="MptE-like"/>
    <property type="match status" value="1"/>
</dbReference>
<dbReference type="InterPro" id="IPR011990">
    <property type="entry name" value="TPR-like_helical_dom_sf"/>
</dbReference>
<dbReference type="RefSeq" id="WP_167527579.1">
    <property type="nucleotide sequence ID" value="NZ_AP021874.1"/>
</dbReference>
<feature type="domain" description="6-hydroxymethylpterin diphosphokinase MptE-like" evidence="1">
    <location>
        <begin position="201"/>
        <end position="373"/>
    </location>
</feature>
<keyword evidence="3" id="KW-1185">Reference proteome</keyword>
<dbReference type="AlphaFoldDB" id="A0A5K7YE78"/>
<name>A0A5K7YE78_9BACT</name>
<protein>
    <recommendedName>
        <fullName evidence="1">6-hydroxymethylpterin diphosphokinase MptE-like domain-containing protein</fullName>
    </recommendedName>
</protein>
<organism evidence="2 3">
    <name type="scientific">Desulfosarcina alkanivorans</name>
    <dbReference type="NCBI Taxonomy" id="571177"/>
    <lineage>
        <taxon>Bacteria</taxon>
        <taxon>Pseudomonadati</taxon>
        <taxon>Thermodesulfobacteriota</taxon>
        <taxon>Desulfobacteria</taxon>
        <taxon>Desulfobacterales</taxon>
        <taxon>Desulfosarcinaceae</taxon>
        <taxon>Desulfosarcina</taxon>
    </lineage>
</organism>
<dbReference type="Gene3D" id="1.25.40.10">
    <property type="entry name" value="Tetratricopeptide repeat domain"/>
    <property type="match status" value="1"/>
</dbReference>
<dbReference type="KEGG" id="dalk:DSCA_06750"/>
<proteinExistence type="predicted"/>
<dbReference type="PANTHER" id="PTHR41786:SF1">
    <property type="entry name" value="6-HYDROXYMETHYLPTERIN DIPHOSPHOKINASE MPTE-LIKE DOMAIN-CONTAINING PROTEIN"/>
    <property type="match status" value="1"/>
</dbReference>
<gene>
    <name evidence="2" type="ORF">DSCA_06750</name>
</gene>
<dbReference type="InterPro" id="IPR002826">
    <property type="entry name" value="MptE-like"/>
</dbReference>
<dbReference type="SUPFAM" id="SSF48452">
    <property type="entry name" value="TPR-like"/>
    <property type="match status" value="1"/>
</dbReference>
<evidence type="ECO:0000313" key="2">
    <source>
        <dbReference type="EMBL" id="BBO66745.1"/>
    </source>
</evidence>
<dbReference type="EMBL" id="AP021874">
    <property type="protein sequence ID" value="BBO66745.1"/>
    <property type="molecule type" value="Genomic_DNA"/>
</dbReference>
<sequence length="765" mass="85064">MLKRRFPDVYAEILKAGRLPFETTIFKTAKGHVNIDCSGTFGRLPWYNTDDIPGQTRASMAEWRLAGNDYLICLGLGLGYQALMAVDAFQKQPSHGRPGIVVFERSPAMFRIVMHLMDLRRLLSYDGLQLHVGDGFRVDDVIDRMAMALFLGKQRVVSDAASRKIFGAPFLRLERDVLQCLGATRDLWHTVKELGPEIFTNTVQNLPTLFTGQTLGSVRGALRGLPAVCVAAGPSLDAAIPWLKAIGNRAVIMAVDSAIPALVSAGIRPHMVVTADVRDINIRKFRAYLDDLRDAILVYAVESNPDNVRMFLGARKLAVSINNPILNRWLGLRWDLQCALPAMATVTHAAVFSAMELGADPIVFVGMDMAFPDGQSHAVDAMHHYQLSPEAFIPVAGVSGRPVQTDRPLNNYRVQLERVITRRHEQFINTSFTGARIAGTTSKSLQEVCQTLLPCSLDVSSRLNRIDWKPVRDWGEIARELHHMRDALEDFIMACGQGRGLINGAAGHGDAAPVGRSDTIDAFINRFNGKYRDMLDLLWGTQLKGFRRAERRRTQDSPPVSGTASLWVDGKPLSVWRAFFDSHENSAVAFQTHLKSICPFFEYMDHHSREMSANFSSRPGSTMNALDTAGFLAGMKEVQKAEACYLQHVRRWPADVTAWRGLIGMYVRFNLWKPAAKAIDRAMSTGGGKTEIDSLNRTVTRRIDALREQAADALSKDDIETARMSLLEYLAVFPGDEKALSLRSAIYKKSRRSRDSRASNDTGMN</sequence>